<dbReference type="AlphaFoldDB" id="A0A164VM29"/>
<dbReference type="PANTHER" id="PTHR36486">
    <property type="entry name" value="OS01G0977800 PROTEIN"/>
    <property type="match status" value="1"/>
</dbReference>
<dbReference type="Gramene" id="KZM90556">
    <property type="protein sequence ID" value="KZM90556"/>
    <property type="gene ID" value="DCAR_022079"/>
</dbReference>
<evidence type="ECO:0000313" key="1">
    <source>
        <dbReference type="EMBL" id="KZM90556.1"/>
    </source>
</evidence>
<proteinExistence type="predicted"/>
<gene>
    <name evidence="1" type="ORF">DCAR_022079</name>
</gene>
<dbReference type="InterPro" id="IPR053057">
    <property type="entry name" value="XLG_GTP-binding"/>
</dbReference>
<protein>
    <submittedName>
        <fullName evidence="1">Uncharacterized protein</fullName>
    </submittedName>
</protein>
<comment type="caution">
    <text evidence="1">The sequence shown here is derived from an EMBL/GenBank/DDBJ whole genome shotgun (WGS) entry which is preliminary data.</text>
</comment>
<sequence length="482" mass="53020">MEYSFALQYSGPPVTYDIPRVVPVDVGHIPTAAEVSTSSSLSNLSLPVVQPIVKKRKDHLSMRLPNERKLDLSAAANSPISVIDAGGFDDGREARLSSGQGTSFRVVNVIDDSGESGYSDSYEFITRRVLNRNASSRSLGVSESHGNSHELSENMDVEGVSDGPVGGLSSEFDKPGLRSPILSSEITSCEEEESVHEARSPRHRIPIVKFRDPELSDIVYGENDHVESPILFKQEGKKPCQIISAQLSVGDQIMRNASNGNTNILVNNREITRSELWMLEFAGINCEGKPHFWMSADGSFQEEGQKNVMKQKLFKPRIKLLCAILSLPVPSEAAHSGIQEDNKITSKLASGNLEQRKPCKFLMVGSEKSGTSTLFKQAVEITRADYEPSDIDILHAEGITLSNGIASVEFSFPKSVQDSYMDITDHDDPLKRLYVSQVSGLEADSVDEALKYAREILNWDFEKPTYNINEWSSGSVEISSSS</sequence>
<dbReference type="EMBL" id="LNRQ01000006">
    <property type="protein sequence ID" value="KZM90556.1"/>
    <property type="molecule type" value="Genomic_DNA"/>
</dbReference>
<reference evidence="1" key="1">
    <citation type="journal article" date="2016" name="Nat. Genet.">
        <title>A high-quality carrot genome assembly provides new insights into carotenoid accumulation and asterid genome evolution.</title>
        <authorList>
            <person name="Iorizzo M."/>
            <person name="Ellison S."/>
            <person name="Senalik D."/>
            <person name="Zeng P."/>
            <person name="Satapoomin P."/>
            <person name="Huang J."/>
            <person name="Bowman M."/>
            <person name="Iovene M."/>
            <person name="Sanseverino W."/>
            <person name="Cavagnaro P."/>
            <person name="Yildiz M."/>
            <person name="Macko-Podgorni A."/>
            <person name="Moranska E."/>
            <person name="Grzebelus E."/>
            <person name="Grzebelus D."/>
            <person name="Ashrafi H."/>
            <person name="Zheng Z."/>
            <person name="Cheng S."/>
            <person name="Spooner D."/>
            <person name="Van Deynze A."/>
            <person name="Simon P."/>
        </authorList>
    </citation>
    <scope>NUCLEOTIDE SEQUENCE [LARGE SCALE GENOMIC DNA]</scope>
    <source>
        <tissue evidence="1">Leaf</tissue>
    </source>
</reference>
<dbReference type="PANTHER" id="PTHR36486:SF4">
    <property type="entry name" value="PH DOMAIN-CONTAINING PROTEIN"/>
    <property type="match status" value="1"/>
</dbReference>
<organism evidence="1">
    <name type="scientific">Daucus carota subsp. sativus</name>
    <name type="common">Carrot</name>
    <dbReference type="NCBI Taxonomy" id="79200"/>
    <lineage>
        <taxon>Eukaryota</taxon>
        <taxon>Viridiplantae</taxon>
        <taxon>Streptophyta</taxon>
        <taxon>Embryophyta</taxon>
        <taxon>Tracheophyta</taxon>
        <taxon>Spermatophyta</taxon>
        <taxon>Magnoliopsida</taxon>
        <taxon>eudicotyledons</taxon>
        <taxon>Gunneridae</taxon>
        <taxon>Pentapetalae</taxon>
        <taxon>asterids</taxon>
        <taxon>campanulids</taxon>
        <taxon>Apiales</taxon>
        <taxon>Apiaceae</taxon>
        <taxon>Apioideae</taxon>
        <taxon>Scandiceae</taxon>
        <taxon>Daucinae</taxon>
        <taxon>Daucus</taxon>
        <taxon>Daucus sect. Daucus</taxon>
    </lineage>
</organism>
<accession>A0A164VM29</accession>
<dbReference type="STRING" id="79200.A0A164VM29"/>
<name>A0A164VM29_DAUCS</name>